<feature type="compositionally biased region" description="Polar residues" evidence="1">
    <location>
        <begin position="1"/>
        <end position="15"/>
    </location>
</feature>
<dbReference type="GO" id="GO:0016747">
    <property type="term" value="F:acyltransferase activity, transferring groups other than amino-acyl groups"/>
    <property type="evidence" value="ECO:0007669"/>
    <property type="project" value="InterPro"/>
</dbReference>
<sequence>MPSSKPNSLSPTSTDPPRIIRADPTDPTVAELLYTAIGGDPSRLTAARENYRTNCATVLLALIAHAHPIGIAGYELNHTTITLRHIATAAQHRRTGTARHLLTEIRSRHPNSDLTAETDADSLPFYLAIGFTATSLGEKYPGTERFRVHLPGLQPNDSPPPPSREP</sequence>
<dbReference type="InterPro" id="IPR000182">
    <property type="entry name" value="GNAT_dom"/>
</dbReference>
<gene>
    <name evidence="3" type="ORF">NRB20_20020</name>
</gene>
<feature type="domain" description="N-acetyltransferase" evidence="2">
    <location>
        <begin position="17"/>
        <end position="157"/>
    </location>
</feature>
<organism evidence="3 4">
    <name type="scientific">Nocardia macrotermitis</name>
    <dbReference type="NCBI Taxonomy" id="2585198"/>
    <lineage>
        <taxon>Bacteria</taxon>
        <taxon>Bacillati</taxon>
        <taxon>Actinomycetota</taxon>
        <taxon>Actinomycetes</taxon>
        <taxon>Mycobacteriales</taxon>
        <taxon>Nocardiaceae</taxon>
        <taxon>Nocardia</taxon>
    </lineage>
</organism>
<evidence type="ECO:0000259" key="2">
    <source>
        <dbReference type="PROSITE" id="PS51186"/>
    </source>
</evidence>
<dbReference type="PROSITE" id="PS51186">
    <property type="entry name" value="GNAT"/>
    <property type="match status" value="1"/>
</dbReference>
<dbReference type="Pfam" id="PF13673">
    <property type="entry name" value="Acetyltransf_10"/>
    <property type="match status" value="1"/>
</dbReference>
<keyword evidence="4" id="KW-1185">Reference proteome</keyword>
<dbReference type="OrthoDB" id="9799092at2"/>
<evidence type="ECO:0000313" key="4">
    <source>
        <dbReference type="Proteomes" id="UP000438448"/>
    </source>
</evidence>
<protein>
    <recommendedName>
        <fullName evidence="2">N-acetyltransferase domain-containing protein</fullName>
    </recommendedName>
</protein>
<accession>A0A7K0CZM7</accession>
<dbReference type="InterPro" id="IPR016181">
    <property type="entry name" value="Acyl_CoA_acyltransferase"/>
</dbReference>
<comment type="caution">
    <text evidence="3">The sequence shown here is derived from an EMBL/GenBank/DDBJ whole genome shotgun (WGS) entry which is preliminary data.</text>
</comment>
<evidence type="ECO:0000256" key="1">
    <source>
        <dbReference type="SAM" id="MobiDB-lite"/>
    </source>
</evidence>
<feature type="region of interest" description="Disordered" evidence="1">
    <location>
        <begin position="1"/>
        <end position="23"/>
    </location>
</feature>
<proteinExistence type="predicted"/>
<dbReference type="EMBL" id="WEGK01000003">
    <property type="protein sequence ID" value="MQY18918.1"/>
    <property type="molecule type" value="Genomic_DNA"/>
</dbReference>
<name>A0A7K0CZM7_9NOCA</name>
<dbReference type="Proteomes" id="UP000438448">
    <property type="component" value="Unassembled WGS sequence"/>
</dbReference>
<dbReference type="AlphaFoldDB" id="A0A7K0CZM7"/>
<reference evidence="3 4" key="1">
    <citation type="submission" date="2019-10" db="EMBL/GenBank/DDBJ databases">
        <title>Nocardia macrotermitis sp. nov. and Nocardia aurantia sp. nov., isolated from the gut of fungus growing-termite Macrotermes natalensis.</title>
        <authorList>
            <person name="Benndorf R."/>
            <person name="Schwitalla J."/>
            <person name="Martin K."/>
            <person name="De Beer W."/>
            <person name="Kaster A.-K."/>
            <person name="Vollmers J."/>
            <person name="Poulsen M."/>
            <person name="Beemelmanns C."/>
        </authorList>
    </citation>
    <scope>NUCLEOTIDE SEQUENCE [LARGE SCALE GENOMIC DNA]</scope>
    <source>
        <strain evidence="3 4">RB20</strain>
    </source>
</reference>
<dbReference type="Gene3D" id="3.40.630.30">
    <property type="match status" value="1"/>
</dbReference>
<evidence type="ECO:0000313" key="3">
    <source>
        <dbReference type="EMBL" id="MQY18918.1"/>
    </source>
</evidence>
<dbReference type="SUPFAM" id="SSF55729">
    <property type="entry name" value="Acyl-CoA N-acyltransferases (Nat)"/>
    <property type="match status" value="1"/>
</dbReference>